<evidence type="ECO:0000313" key="2">
    <source>
        <dbReference type="Proteomes" id="UP001493487"/>
    </source>
</evidence>
<dbReference type="EMBL" id="JASKHM010000006">
    <property type="protein sequence ID" value="MEQ4483278.1"/>
    <property type="molecule type" value="Genomic_DNA"/>
</dbReference>
<dbReference type="RefSeq" id="WP_349403244.1">
    <property type="nucleotide sequence ID" value="NZ_JASKHM010000006.1"/>
</dbReference>
<evidence type="ECO:0000313" key="1">
    <source>
        <dbReference type="EMBL" id="MEQ4483278.1"/>
    </source>
</evidence>
<dbReference type="Proteomes" id="UP001493487">
    <property type="component" value="Unassembled WGS sequence"/>
</dbReference>
<sequence length="46" mass="5164">MAKQAAIDEAKKNCGYFALIRNVLSDPVVIFESVRSLTRNENCFSN</sequence>
<protein>
    <submittedName>
        <fullName evidence="1">Uncharacterized protein</fullName>
    </submittedName>
</protein>
<comment type="caution">
    <text evidence="1">The sequence shown here is derived from an EMBL/GenBank/DDBJ whole genome shotgun (WGS) entry which is preliminary data.</text>
</comment>
<organism evidence="1 2">
    <name type="scientific">Cohnella silvisoli</name>
    <dbReference type="NCBI Taxonomy" id="2873699"/>
    <lineage>
        <taxon>Bacteria</taxon>
        <taxon>Bacillati</taxon>
        <taxon>Bacillota</taxon>
        <taxon>Bacilli</taxon>
        <taxon>Bacillales</taxon>
        <taxon>Paenibacillaceae</taxon>
        <taxon>Cohnella</taxon>
    </lineage>
</organism>
<gene>
    <name evidence="1" type="ORF">QJS35_12845</name>
</gene>
<proteinExistence type="predicted"/>
<keyword evidence="2" id="KW-1185">Reference proteome</keyword>
<accession>A0ABV1KUG6</accession>
<reference evidence="1 2" key="1">
    <citation type="journal article" date="2023" name="Genome Announc.">
        <title>Pan-Genome Analyses of the Genus Cohnella and Proposal of the Novel Species Cohnella silvisoli sp. nov., Isolated from Forest Soil.</title>
        <authorList>
            <person name="Wang C."/>
            <person name="Mao L."/>
            <person name="Bao G."/>
            <person name="Zhu H."/>
        </authorList>
    </citation>
    <scope>NUCLEOTIDE SEQUENCE [LARGE SCALE GENOMIC DNA]</scope>
    <source>
        <strain evidence="1 2">NL03-T5-1</strain>
    </source>
</reference>
<name>A0ABV1KUG6_9BACL</name>